<dbReference type="AlphaFoldDB" id="A0A7C6AFN6"/>
<dbReference type="PANTHER" id="PTHR46828:SF2">
    <property type="entry name" value="ENDO-1,4-BETA-XYLANASE A-RELATED"/>
    <property type="match status" value="1"/>
</dbReference>
<dbReference type="InterPro" id="IPR033123">
    <property type="entry name" value="GH11_dom"/>
</dbReference>
<comment type="pathway">
    <text evidence="2 9 10">Glycan degradation; xylan degradation.</text>
</comment>
<keyword evidence="5 9" id="KW-0378">Hydrolase</keyword>
<dbReference type="InterPro" id="IPR001137">
    <property type="entry name" value="Glyco_hydro_11"/>
</dbReference>
<organism evidence="12">
    <name type="scientific">candidate division WOR-3 bacterium</name>
    <dbReference type="NCBI Taxonomy" id="2052148"/>
    <lineage>
        <taxon>Bacteria</taxon>
        <taxon>Bacteria division WOR-3</taxon>
    </lineage>
</organism>
<keyword evidence="7 9" id="KW-0326">Glycosidase</keyword>
<dbReference type="GO" id="GO:0045493">
    <property type="term" value="P:xylan catabolic process"/>
    <property type="evidence" value="ECO:0007669"/>
    <property type="project" value="UniProtKB-UniRule"/>
</dbReference>
<evidence type="ECO:0000313" key="12">
    <source>
        <dbReference type="EMBL" id="HHS62135.1"/>
    </source>
</evidence>
<reference evidence="12" key="1">
    <citation type="journal article" date="2020" name="mSystems">
        <title>Genome- and Community-Level Interaction Insights into Carbon Utilization and Element Cycling Functions of Hydrothermarchaeota in Hydrothermal Sediment.</title>
        <authorList>
            <person name="Zhou Z."/>
            <person name="Liu Y."/>
            <person name="Xu W."/>
            <person name="Pan J."/>
            <person name="Luo Z.H."/>
            <person name="Li M."/>
        </authorList>
    </citation>
    <scope>NUCLEOTIDE SEQUENCE [LARGE SCALE GENOMIC DNA]</scope>
    <source>
        <strain evidence="12">SpSt-783</strain>
    </source>
</reference>
<gene>
    <name evidence="12" type="ORF">ENV70_00765</name>
</gene>
<name>A0A7C6AFN6_UNCW3</name>
<dbReference type="PROSITE" id="PS51761">
    <property type="entry name" value="GH11_3"/>
    <property type="match status" value="1"/>
</dbReference>
<evidence type="ECO:0000256" key="5">
    <source>
        <dbReference type="ARBA" id="ARBA00022801"/>
    </source>
</evidence>
<feature type="domain" description="GH11" evidence="11">
    <location>
        <begin position="32"/>
        <end position="222"/>
    </location>
</feature>
<evidence type="ECO:0000256" key="2">
    <source>
        <dbReference type="ARBA" id="ARBA00004851"/>
    </source>
</evidence>
<keyword evidence="4 9" id="KW-0858">Xylan degradation</keyword>
<evidence type="ECO:0000256" key="4">
    <source>
        <dbReference type="ARBA" id="ARBA00022651"/>
    </source>
</evidence>
<comment type="similarity">
    <text evidence="9 10">Belongs to the glycosyl hydrolase 11 (cellulase G) family.</text>
</comment>
<comment type="caution">
    <text evidence="12">The sequence shown here is derived from an EMBL/GenBank/DDBJ whole genome shotgun (WGS) entry which is preliminary data.</text>
</comment>
<evidence type="ECO:0000256" key="3">
    <source>
        <dbReference type="ARBA" id="ARBA00012590"/>
    </source>
</evidence>
<evidence type="ECO:0000259" key="11">
    <source>
        <dbReference type="PROSITE" id="PS51761"/>
    </source>
</evidence>
<keyword evidence="6 9" id="KW-0119">Carbohydrate metabolism</keyword>
<dbReference type="InterPro" id="IPR013319">
    <property type="entry name" value="GH11/12"/>
</dbReference>
<dbReference type="EC" id="3.2.1.8" evidence="3 9"/>
<evidence type="ECO:0000256" key="8">
    <source>
        <dbReference type="ARBA" id="ARBA00023326"/>
    </source>
</evidence>
<dbReference type="Pfam" id="PF00457">
    <property type="entry name" value="Glyco_hydro_11"/>
    <property type="match status" value="1"/>
</dbReference>
<dbReference type="GO" id="GO:0031176">
    <property type="term" value="F:endo-1,4-beta-xylanase activity"/>
    <property type="evidence" value="ECO:0007669"/>
    <property type="project" value="UniProtKB-UniRule"/>
</dbReference>
<dbReference type="PRINTS" id="PR00911">
    <property type="entry name" value="GLHYDRLASE11"/>
</dbReference>
<feature type="active site" description="Proton donor" evidence="9">
    <location>
        <position position="209"/>
    </location>
</feature>
<protein>
    <recommendedName>
        <fullName evidence="3 9">Endo-1,4-beta-xylanase</fullName>
        <ecNumber evidence="3 9">3.2.1.8</ecNumber>
    </recommendedName>
</protein>
<proteinExistence type="inferred from homology"/>
<sequence length="225" mass="24452">MVVLWGCEKQSTAPVISKDAQQDLLAKRGAPITAGYTSGTDHGYFYSLYWEGGSANITFPNANQYPGNFQITYSNVNDVVGGKGWSTGAARTIGYNIGYLSGSYNFVGIYGWTTNPLIEYYVAEKGSMTGGTYVGTLSSDGHTYTVYKSQRVNAPSIIGTATFWQYKDTWGGAPTGQNGKVTMANHINYWKSRCGQGFGSFNYQIFALEAWGGKSGTINATVWQQ</sequence>
<dbReference type="SUPFAM" id="SSF49899">
    <property type="entry name" value="Concanavalin A-like lectins/glucanases"/>
    <property type="match status" value="1"/>
</dbReference>
<dbReference type="EMBL" id="DTHJ01000015">
    <property type="protein sequence ID" value="HHS62135.1"/>
    <property type="molecule type" value="Genomic_DNA"/>
</dbReference>
<evidence type="ECO:0000256" key="9">
    <source>
        <dbReference type="PROSITE-ProRule" id="PRU01097"/>
    </source>
</evidence>
<evidence type="ECO:0000256" key="1">
    <source>
        <dbReference type="ARBA" id="ARBA00000681"/>
    </source>
</evidence>
<dbReference type="InterPro" id="IPR013320">
    <property type="entry name" value="ConA-like_dom_sf"/>
</dbReference>
<feature type="active site" description="Nucleophile" evidence="9">
    <location>
        <position position="119"/>
    </location>
</feature>
<accession>A0A7C6AFN6</accession>
<dbReference type="UniPathway" id="UPA00114"/>
<dbReference type="PANTHER" id="PTHR46828">
    <property type="entry name" value="ENDO-1,4-BETA-XYLANASE A-RELATED"/>
    <property type="match status" value="1"/>
</dbReference>
<keyword evidence="8 9" id="KW-0624">Polysaccharide degradation</keyword>
<evidence type="ECO:0000256" key="10">
    <source>
        <dbReference type="RuleBase" id="RU362015"/>
    </source>
</evidence>
<dbReference type="Gene3D" id="2.60.120.180">
    <property type="match status" value="1"/>
</dbReference>
<evidence type="ECO:0000256" key="6">
    <source>
        <dbReference type="ARBA" id="ARBA00023277"/>
    </source>
</evidence>
<comment type="catalytic activity">
    <reaction evidence="1 9 10">
        <text>Endohydrolysis of (1-&gt;4)-beta-D-xylosidic linkages in xylans.</text>
        <dbReference type="EC" id="3.2.1.8"/>
    </reaction>
</comment>
<evidence type="ECO:0000256" key="7">
    <source>
        <dbReference type="ARBA" id="ARBA00023295"/>
    </source>
</evidence>